<dbReference type="EMBL" id="CAJVPS010026289">
    <property type="protein sequence ID" value="CAG8721097.1"/>
    <property type="molecule type" value="Genomic_DNA"/>
</dbReference>
<name>A0A9N9NCI6_9GLOM</name>
<organism evidence="1 2">
    <name type="scientific">Ambispora leptoticha</name>
    <dbReference type="NCBI Taxonomy" id="144679"/>
    <lineage>
        <taxon>Eukaryota</taxon>
        <taxon>Fungi</taxon>
        <taxon>Fungi incertae sedis</taxon>
        <taxon>Mucoromycota</taxon>
        <taxon>Glomeromycotina</taxon>
        <taxon>Glomeromycetes</taxon>
        <taxon>Archaeosporales</taxon>
        <taxon>Ambisporaceae</taxon>
        <taxon>Ambispora</taxon>
    </lineage>
</organism>
<reference evidence="1" key="1">
    <citation type="submission" date="2021-06" db="EMBL/GenBank/DDBJ databases">
        <authorList>
            <person name="Kallberg Y."/>
            <person name="Tangrot J."/>
            <person name="Rosling A."/>
        </authorList>
    </citation>
    <scope>NUCLEOTIDE SEQUENCE</scope>
    <source>
        <strain evidence="1">FL130A</strain>
    </source>
</reference>
<accession>A0A9N9NCI6</accession>
<gene>
    <name evidence="1" type="ORF">ALEPTO_LOCUS12265</name>
</gene>
<dbReference type="Proteomes" id="UP000789508">
    <property type="component" value="Unassembled WGS sequence"/>
</dbReference>
<feature type="non-terminal residue" evidence="1">
    <location>
        <position position="182"/>
    </location>
</feature>
<protein>
    <submittedName>
        <fullName evidence="1">10814_t:CDS:1</fullName>
    </submittedName>
</protein>
<evidence type="ECO:0000313" key="1">
    <source>
        <dbReference type="EMBL" id="CAG8721097.1"/>
    </source>
</evidence>
<evidence type="ECO:0000313" key="2">
    <source>
        <dbReference type="Proteomes" id="UP000789508"/>
    </source>
</evidence>
<sequence>PKDNSTFSKQIEEIIDKNKVEGELFTTPFTNLKFKPNFSEKVEKHYEGDALLIKDPNQVEKLTGTNIIDIKNQHQPYQITFKVLNQHKEGYGYGNGKRLSYQESFLKYGDYIHVLEIEPLDLGIEDLPPINRLSFTFANEINPLAEGNLELTKCELYKSPILENSVGKTFTMQVEEFKIYET</sequence>
<dbReference type="AlphaFoldDB" id="A0A9N9NCI6"/>
<comment type="caution">
    <text evidence="1">The sequence shown here is derived from an EMBL/GenBank/DDBJ whole genome shotgun (WGS) entry which is preliminary data.</text>
</comment>
<dbReference type="OrthoDB" id="2422269at2759"/>
<keyword evidence="2" id="KW-1185">Reference proteome</keyword>
<proteinExistence type="predicted"/>
<feature type="non-terminal residue" evidence="1">
    <location>
        <position position="1"/>
    </location>
</feature>